<protein>
    <recommendedName>
        <fullName evidence="2">Pyridoxal phosphate homeostasis protein</fullName>
        <shortName evidence="2">PLP homeostasis protein</shortName>
    </recommendedName>
</protein>
<feature type="domain" description="Alanine racemase N-terminal" evidence="5">
    <location>
        <begin position="9"/>
        <end position="227"/>
    </location>
</feature>
<dbReference type="OrthoDB" id="9804072at2"/>
<comment type="cofactor">
    <cofactor evidence="3">
        <name>pyridoxal 5'-phosphate</name>
        <dbReference type="ChEBI" id="CHEBI:597326"/>
    </cofactor>
</comment>
<name>A0A518H4M0_9BACT</name>
<comment type="similarity">
    <text evidence="2 4">Belongs to the pyridoxal phosphate-binding protein YggS/PROSC family.</text>
</comment>
<dbReference type="InterPro" id="IPR001608">
    <property type="entry name" value="Ala_racemase_N"/>
</dbReference>
<dbReference type="Gene3D" id="3.20.20.10">
    <property type="entry name" value="Alanine racemase"/>
    <property type="match status" value="1"/>
</dbReference>
<evidence type="ECO:0000313" key="7">
    <source>
        <dbReference type="Proteomes" id="UP000317835"/>
    </source>
</evidence>
<reference evidence="6 7" key="1">
    <citation type="submission" date="2019-02" db="EMBL/GenBank/DDBJ databases">
        <title>Deep-cultivation of Planctomycetes and their phenomic and genomic characterization uncovers novel biology.</title>
        <authorList>
            <person name="Wiegand S."/>
            <person name="Jogler M."/>
            <person name="Boedeker C."/>
            <person name="Pinto D."/>
            <person name="Vollmers J."/>
            <person name="Rivas-Marin E."/>
            <person name="Kohn T."/>
            <person name="Peeters S.H."/>
            <person name="Heuer A."/>
            <person name="Rast P."/>
            <person name="Oberbeckmann S."/>
            <person name="Bunk B."/>
            <person name="Jeske O."/>
            <person name="Meyerdierks A."/>
            <person name="Storesund J.E."/>
            <person name="Kallscheuer N."/>
            <person name="Luecker S."/>
            <person name="Lage O.M."/>
            <person name="Pohl T."/>
            <person name="Merkel B.J."/>
            <person name="Hornburger P."/>
            <person name="Mueller R.-W."/>
            <person name="Bruemmer F."/>
            <person name="Labrenz M."/>
            <person name="Spormann A.M."/>
            <person name="Op den Camp H."/>
            <person name="Overmann J."/>
            <person name="Amann R."/>
            <person name="Jetten M.S.M."/>
            <person name="Mascher T."/>
            <person name="Medema M.H."/>
            <person name="Devos D.P."/>
            <person name="Kaster A.-K."/>
            <person name="Ovreas L."/>
            <person name="Rohde M."/>
            <person name="Galperin M.Y."/>
            <person name="Jogler C."/>
        </authorList>
    </citation>
    <scope>NUCLEOTIDE SEQUENCE [LARGE SCALE GENOMIC DNA]</scope>
    <source>
        <strain evidence="6 7">ElP</strain>
    </source>
</reference>
<proteinExistence type="inferred from homology"/>
<dbReference type="InterPro" id="IPR011078">
    <property type="entry name" value="PyrdxlP_homeostasis"/>
</dbReference>
<dbReference type="Proteomes" id="UP000317835">
    <property type="component" value="Chromosome"/>
</dbReference>
<gene>
    <name evidence="6" type="ORF">ElP_36940</name>
</gene>
<dbReference type="PANTHER" id="PTHR10146:SF14">
    <property type="entry name" value="PYRIDOXAL PHOSPHATE HOMEOSTASIS PROTEIN"/>
    <property type="match status" value="1"/>
</dbReference>
<accession>A0A518H4M0</accession>
<evidence type="ECO:0000313" key="6">
    <source>
        <dbReference type="EMBL" id="QDV35786.1"/>
    </source>
</evidence>
<dbReference type="AlphaFoldDB" id="A0A518H4M0"/>
<dbReference type="HAMAP" id="MF_02087">
    <property type="entry name" value="PLP_homeostasis"/>
    <property type="match status" value="1"/>
</dbReference>
<organism evidence="6 7">
    <name type="scientific">Tautonia plasticadhaerens</name>
    <dbReference type="NCBI Taxonomy" id="2527974"/>
    <lineage>
        <taxon>Bacteria</taxon>
        <taxon>Pseudomonadati</taxon>
        <taxon>Planctomycetota</taxon>
        <taxon>Planctomycetia</taxon>
        <taxon>Isosphaerales</taxon>
        <taxon>Isosphaeraceae</taxon>
        <taxon>Tautonia</taxon>
    </lineage>
</organism>
<dbReference type="CDD" id="cd00635">
    <property type="entry name" value="PLPDE_III_YBL036c_like"/>
    <property type="match status" value="1"/>
</dbReference>
<dbReference type="Pfam" id="PF01168">
    <property type="entry name" value="Ala_racemase_N"/>
    <property type="match status" value="1"/>
</dbReference>
<dbReference type="RefSeq" id="WP_145271603.1">
    <property type="nucleotide sequence ID" value="NZ_CP036426.1"/>
</dbReference>
<feature type="modified residue" description="N6-(pyridoxal phosphate)lysine" evidence="2 3">
    <location>
        <position position="37"/>
    </location>
</feature>
<dbReference type="SUPFAM" id="SSF51419">
    <property type="entry name" value="PLP-binding barrel"/>
    <property type="match status" value="1"/>
</dbReference>
<keyword evidence="7" id="KW-1185">Reference proteome</keyword>
<dbReference type="EMBL" id="CP036426">
    <property type="protein sequence ID" value="QDV35786.1"/>
    <property type="molecule type" value="Genomic_DNA"/>
</dbReference>
<dbReference type="InterPro" id="IPR029066">
    <property type="entry name" value="PLP-binding_barrel"/>
</dbReference>
<dbReference type="KEGG" id="tpla:ElP_36940"/>
<evidence type="ECO:0000256" key="1">
    <source>
        <dbReference type="ARBA" id="ARBA00022898"/>
    </source>
</evidence>
<comment type="function">
    <text evidence="2">Pyridoxal 5'-phosphate (PLP)-binding protein, which is involved in PLP homeostasis.</text>
</comment>
<keyword evidence="1 2" id="KW-0663">Pyridoxal phosphate</keyword>
<evidence type="ECO:0000256" key="4">
    <source>
        <dbReference type="RuleBase" id="RU004514"/>
    </source>
</evidence>
<evidence type="ECO:0000256" key="3">
    <source>
        <dbReference type="PIRSR" id="PIRSR004848-1"/>
    </source>
</evidence>
<sequence>MDDRIRGNLEGVRARIAEAARRSGRGPDAVRLVAVTKTNPPDRIVPLVEAGQLDLGENFPQELWRKVEALSARPEGIRWHLIGHLQSNKAKRTAPMVRLVHGVDSLKLLRLLDELAADLPGPPGICLQANCSGEGSKHGWSPGAMLDDAEAIASCRSIPIVGLMTMAGYGTTDEEARPTFAALRELRDRMRDRTGLELPELSMGMSGDFGAAIEEGATLVRVGSALFEGLDPP</sequence>
<dbReference type="NCBIfam" id="TIGR00044">
    <property type="entry name" value="YggS family pyridoxal phosphate-dependent enzyme"/>
    <property type="match status" value="1"/>
</dbReference>
<evidence type="ECO:0000256" key="2">
    <source>
        <dbReference type="HAMAP-Rule" id="MF_02087"/>
    </source>
</evidence>
<dbReference type="PANTHER" id="PTHR10146">
    <property type="entry name" value="PROLINE SYNTHETASE CO-TRANSCRIBED BACTERIAL HOMOLOG PROTEIN"/>
    <property type="match status" value="1"/>
</dbReference>
<evidence type="ECO:0000259" key="5">
    <source>
        <dbReference type="Pfam" id="PF01168"/>
    </source>
</evidence>
<dbReference type="PIRSF" id="PIRSF004848">
    <property type="entry name" value="YBL036c_PLPDEIII"/>
    <property type="match status" value="1"/>
</dbReference>
<dbReference type="GO" id="GO:0030170">
    <property type="term" value="F:pyridoxal phosphate binding"/>
    <property type="evidence" value="ECO:0007669"/>
    <property type="project" value="UniProtKB-UniRule"/>
</dbReference>